<dbReference type="AlphaFoldDB" id="A0A0F7UTE4"/>
<gene>
    <name evidence="1" type="ORF">BN1205_091930</name>
</gene>
<proteinExistence type="predicted"/>
<name>A0A0F7UTE4_TOXGV</name>
<evidence type="ECO:0000313" key="1">
    <source>
        <dbReference type="EMBL" id="CEL73331.1"/>
    </source>
</evidence>
<accession>A0A0F7UTE4</accession>
<sequence length="124" mass="14468">MQLVNEKMGRAIHWGGNFSWLPFAWQTECRRTRGFGDFCGAYCCLTKFLMFPEVAILPTEKLDRSSSCMETQFLTTVFAPSFPRLRCDALTRWKMLLRSHFHRKTPVRSGESFRVTIRSFSAFP</sequence>
<organism evidence="1">
    <name type="scientific">Toxoplasma gondii (strain ATCC 50861 / VEG)</name>
    <dbReference type="NCBI Taxonomy" id="432359"/>
    <lineage>
        <taxon>Eukaryota</taxon>
        <taxon>Sar</taxon>
        <taxon>Alveolata</taxon>
        <taxon>Apicomplexa</taxon>
        <taxon>Conoidasida</taxon>
        <taxon>Coccidia</taxon>
        <taxon>Eucoccidiorida</taxon>
        <taxon>Eimeriorina</taxon>
        <taxon>Sarcocystidae</taxon>
        <taxon>Toxoplasma</taxon>
    </lineage>
</organism>
<protein>
    <submittedName>
        <fullName evidence="1">Uncharacterized protein</fullName>
    </submittedName>
</protein>
<reference evidence="1" key="1">
    <citation type="journal article" date="2015" name="PLoS ONE">
        <title>Comprehensive Evaluation of Toxoplasma gondii VEG and Neospora caninum LIV Genomes with Tachyzoite Stage Transcriptome and Proteome Defines Novel Transcript Features.</title>
        <authorList>
            <person name="Ramaprasad A."/>
            <person name="Mourier T."/>
            <person name="Naeem R."/>
            <person name="Malas T.B."/>
            <person name="Moussa E."/>
            <person name="Panigrahi A."/>
            <person name="Vermont S.J."/>
            <person name="Otto T.D."/>
            <person name="Wastling J."/>
            <person name="Pain A."/>
        </authorList>
    </citation>
    <scope>NUCLEOTIDE SEQUENCE</scope>
    <source>
        <strain evidence="1">VEG</strain>
    </source>
</reference>
<dbReference type="EMBL" id="LN714495">
    <property type="protein sequence ID" value="CEL73331.1"/>
    <property type="molecule type" value="Genomic_DNA"/>
</dbReference>